<evidence type="ECO:0000256" key="5">
    <source>
        <dbReference type="SAM" id="SignalP"/>
    </source>
</evidence>
<dbReference type="SMART" id="SM00708">
    <property type="entry name" value="PhBP"/>
    <property type="match status" value="1"/>
</dbReference>
<dbReference type="InterPro" id="IPR036728">
    <property type="entry name" value="PBP_GOBP_sf"/>
</dbReference>
<dbReference type="GO" id="GO:0007608">
    <property type="term" value="P:sensory perception of smell"/>
    <property type="evidence" value="ECO:0007669"/>
    <property type="project" value="TreeGrafter"/>
</dbReference>
<protein>
    <submittedName>
        <fullName evidence="6">Uncharacterized protein</fullName>
    </submittedName>
</protein>
<dbReference type="GO" id="GO:0005615">
    <property type="term" value="C:extracellular space"/>
    <property type="evidence" value="ECO:0007669"/>
    <property type="project" value="TreeGrafter"/>
</dbReference>
<proteinExistence type="inferred from homology"/>
<dbReference type="InterPro" id="IPR006170">
    <property type="entry name" value="PBP/GOBP"/>
</dbReference>
<dbReference type="PANTHER" id="PTHR11857:SF43">
    <property type="entry name" value="GEO07291P1-RELATED"/>
    <property type="match status" value="1"/>
</dbReference>
<dbReference type="Gene3D" id="1.10.238.20">
    <property type="entry name" value="Pheromone/general odorant binding protein domain"/>
    <property type="match status" value="1"/>
</dbReference>
<gene>
    <name evidence="6" type="ORF">MELIAE_LOCUS4192</name>
</gene>
<dbReference type="Proteomes" id="UP001154078">
    <property type="component" value="Chromosome 2"/>
</dbReference>
<sequence>MKFVIAVVFLVTCLVFLQTSAVTPDELEILITHSRDCRAKTGATVEMMTMVVAGFFPEDPKIKAQLFCISKKLHFQTEEGEINFEPLTKRVNHILRDSEKTKIIIKKCANKKFSPEETAYHALKCFTEVGKINLLTA</sequence>
<evidence type="ECO:0000313" key="6">
    <source>
        <dbReference type="EMBL" id="CAH0551626.1"/>
    </source>
</evidence>
<dbReference type="CDD" id="cd23992">
    <property type="entry name" value="PBP_GOBP"/>
    <property type="match status" value="1"/>
</dbReference>
<comment type="subcellular location">
    <subcellularLocation>
        <location evidence="1">Secreted</location>
    </subcellularLocation>
</comment>
<evidence type="ECO:0000256" key="2">
    <source>
        <dbReference type="ARBA" id="ARBA00008098"/>
    </source>
</evidence>
<reference evidence="6" key="1">
    <citation type="submission" date="2021-12" db="EMBL/GenBank/DDBJ databases">
        <authorList>
            <person name="King R."/>
        </authorList>
    </citation>
    <scope>NUCLEOTIDE SEQUENCE</scope>
</reference>
<accession>A0A9P0AYP5</accession>
<keyword evidence="7" id="KW-1185">Reference proteome</keyword>
<dbReference type="SUPFAM" id="SSF47565">
    <property type="entry name" value="Insect pheromone/odorant-binding proteins"/>
    <property type="match status" value="1"/>
</dbReference>
<dbReference type="OrthoDB" id="6693014at2759"/>
<keyword evidence="4 5" id="KW-0732">Signal</keyword>
<feature type="signal peptide" evidence="5">
    <location>
        <begin position="1"/>
        <end position="21"/>
    </location>
</feature>
<dbReference type="GO" id="GO:0005549">
    <property type="term" value="F:odorant binding"/>
    <property type="evidence" value="ECO:0007669"/>
    <property type="project" value="InterPro"/>
</dbReference>
<evidence type="ECO:0000256" key="3">
    <source>
        <dbReference type="ARBA" id="ARBA00022525"/>
    </source>
</evidence>
<organism evidence="6 7">
    <name type="scientific">Brassicogethes aeneus</name>
    <name type="common">Rape pollen beetle</name>
    <name type="synonym">Meligethes aeneus</name>
    <dbReference type="NCBI Taxonomy" id="1431903"/>
    <lineage>
        <taxon>Eukaryota</taxon>
        <taxon>Metazoa</taxon>
        <taxon>Ecdysozoa</taxon>
        <taxon>Arthropoda</taxon>
        <taxon>Hexapoda</taxon>
        <taxon>Insecta</taxon>
        <taxon>Pterygota</taxon>
        <taxon>Neoptera</taxon>
        <taxon>Endopterygota</taxon>
        <taxon>Coleoptera</taxon>
        <taxon>Polyphaga</taxon>
        <taxon>Cucujiformia</taxon>
        <taxon>Nitidulidae</taxon>
        <taxon>Meligethinae</taxon>
        <taxon>Brassicogethes</taxon>
    </lineage>
</organism>
<name>A0A9P0AYP5_BRAAE</name>
<evidence type="ECO:0000313" key="7">
    <source>
        <dbReference type="Proteomes" id="UP001154078"/>
    </source>
</evidence>
<evidence type="ECO:0000256" key="4">
    <source>
        <dbReference type="ARBA" id="ARBA00022729"/>
    </source>
</evidence>
<dbReference type="EMBL" id="OV121133">
    <property type="protein sequence ID" value="CAH0551626.1"/>
    <property type="molecule type" value="Genomic_DNA"/>
</dbReference>
<dbReference type="Pfam" id="PF01395">
    <property type="entry name" value="PBP_GOBP"/>
    <property type="match status" value="1"/>
</dbReference>
<evidence type="ECO:0000256" key="1">
    <source>
        <dbReference type="ARBA" id="ARBA00004613"/>
    </source>
</evidence>
<dbReference type="AlphaFoldDB" id="A0A9P0AYP5"/>
<keyword evidence="3" id="KW-0964">Secreted</keyword>
<dbReference type="PANTHER" id="PTHR11857">
    <property type="entry name" value="ODORANT BINDING PROTEIN-RELATED"/>
    <property type="match status" value="1"/>
</dbReference>
<comment type="similarity">
    <text evidence="2">Belongs to the PBP/GOBP family.</text>
</comment>
<feature type="chain" id="PRO_5040399682" evidence="5">
    <location>
        <begin position="22"/>
        <end position="137"/>
    </location>
</feature>